<dbReference type="AlphaFoldDB" id="A0A9W9FMC4"/>
<feature type="signal peptide" evidence="1">
    <location>
        <begin position="1"/>
        <end position="18"/>
    </location>
</feature>
<dbReference type="GeneID" id="81354816"/>
<evidence type="ECO:0000313" key="2">
    <source>
        <dbReference type="EMBL" id="KAJ5102814.1"/>
    </source>
</evidence>
<proteinExistence type="predicted"/>
<accession>A0A9W9FMC4</accession>
<evidence type="ECO:0000256" key="1">
    <source>
        <dbReference type="SAM" id="SignalP"/>
    </source>
</evidence>
<sequence>MKVQAFGALFSLLAAASAAPVTSVSNQLSLSSKQLQSLLSVLAAHDVASTQQVEQSISCAVAYTLALSDGPPYSIELSTLDLSNCTYTGP</sequence>
<keyword evidence="3" id="KW-1185">Reference proteome</keyword>
<keyword evidence="1" id="KW-0732">Signal</keyword>
<dbReference type="Proteomes" id="UP001149074">
    <property type="component" value="Unassembled WGS sequence"/>
</dbReference>
<protein>
    <submittedName>
        <fullName evidence="2">Uncharacterized protein</fullName>
    </submittedName>
</protein>
<dbReference type="EMBL" id="JAPQKI010000004">
    <property type="protein sequence ID" value="KAJ5102814.1"/>
    <property type="molecule type" value="Genomic_DNA"/>
</dbReference>
<evidence type="ECO:0000313" key="3">
    <source>
        <dbReference type="Proteomes" id="UP001149074"/>
    </source>
</evidence>
<organism evidence="2 3">
    <name type="scientific">Penicillium argentinense</name>
    <dbReference type="NCBI Taxonomy" id="1131581"/>
    <lineage>
        <taxon>Eukaryota</taxon>
        <taxon>Fungi</taxon>
        <taxon>Dikarya</taxon>
        <taxon>Ascomycota</taxon>
        <taxon>Pezizomycotina</taxon>
        <taxon>Eurotiomycetes</taxon>
        <taxon>Eurotiomycetidae</taxon>
        <taxon>Eurotiales</taxon>
        <taxon>Aspergillaceae</taxon>
        <taxon>Penicillium</taxon>
    </lineage>
</organism>
<name>A0A9W9FMC4_9EURO</name>
<reference evidence="2" key="1">
    <citation type="submission" date="2022-11" db="EMBL/GenBank/DDBJ databases">
        <authorList>
            <person name="Petersen C."/>
        </authorList>
    </citation>
    <scope>NUCLEOTIDE SEQUENCE</scope>
    <source>
        <strain evidence="2">IBT 30761</strain>
    </source>
</reference>
<reference evidence="2" key="2">
    <citation type="journal article" date="2023" name="IMA Fungus">
        <title>Comparative genomic study of the Penicillium genus elucidates a diverse pangenome and 15 lateral gene transfer events.</title>
        <authorList>
            <person name="Petersen C."/>
            <person name="Sorensen T."/>
            <person name="Nielsen M.R."/>
            <person name="Sondergaard T.E."/>
            <person name="Sorensen J.L."/>
            <person name="Fitzpatrick D.A."/>
            <person name="Frisvad J.C."/>
            <person name="Nielsen K.L."/>
        </authorList>
    </citation>
    <scope>NUCLEOTIDE SEQUENCE</scope>
    <source>
        <strain evidence="2">IBT 30761</strain>
    </source>
</reference>
<dbReference type="RefSeq" id="XP_056476194.1">
    <property type="nucleotide sequence ID" value="XM_056615837.1"/>
</dbReference>
<gene>
    <name evidence="2" type="ORF">N7532_003343</name>
</gene>
<comment type="caution">
    <text evidence="2">The sequence shown here is derived from an EMBL/GenBank/DDBJ whole genome shotgun (WGS) entry which is preliminary data.</text>
</comment>
<dbReference type="OrthoDB" id="4281801at2759"/>
<feature type="chain" id="PRO_5040799906" evidence="1">
    <location>
        <begin position="19"/>
        <end position="90"/>
    </location>
</feature>